<dbReference type="FunFam" id="3.40.50.300:FF:000006">
    <property type="entry name" value="DNA-binding transcriptional regulator NtrC"/>
    <property type="match status" value="1"/>
</dbReference>
<dbReference type="PANTHER" id="PTHR32071:SF100">
    <property type="entry name" value="RESPONSE REGULATOR PROTEIN PILR"/>
    <property type="match status" value="1"/>
</dbReference>
<reference evidence="7" key="1">
    <citation type="journal article" date="2020" name="mSystems">
        <title>Genome- and Community-Level Interaction Insights into Carbon Utilization and Element Cycling Functions of Hydrothermarchaeota in Hydrothermal Sediment.</title>
        <authorList>
            <person name="Zhou Z."/>
            <person name="Liu Y."/>
            <person name="Xu W."/>
            <person name="Pan J."/>
            <person name="Luo Z.H."/>
            <person name="Li M."/>
        </authorList>
    </citation>
    <scope>NUCLEOTIDE SEQUENCE [LARGE SCALE GENOMIC DNA]</scope>
    <source>
        <strain evidence="7">HyVt-443</strain>
    </source>
</reference>
<evidence type="ECO:0000313" key="7">
    <source>
        <dbReference type="EMBL" id="HEB95225.1"/>
    </source>
</evidence>
<evidence type="ECO:0000256" key="2">
    <source>
        <dbReference type="ARBA" id="ARBA00022840"/>
    </source>
</evidence>
<feature type="domain" description="Sigma-54 factor interaction" evidence="6">
    <location>
        <begin position="143"/>
        <end position="369"/>
    </location>
</feature>
<keyword evidence="1" id="KW-0547">Nucleotide-binding</keyword>
<dbReference type="SUPFAM" id="SSF52540">
    <property type="entry name" value="P-loop containing nucleoside triphosphate hydrolases"/>
    <property type="match status" value="1"/>
</dbReference>
<dbReference type="GO" id="GO:0043565">
    <property type="term" value="F:sequence-specific DNA binding"/>
    <property type="evidence" value="ECO:0007669"/>
    <property type="project" value="InterPro"/>
</dbReference>
<dbReference type="PANTHER" id="PTHR32071">
    <property type="entry name" value="TRANSCRIPTIONAL REGULATORY PROTEIN"/>
    <property type="match status" value="1"/>
</dbReference>
<organism evidence="7">
    <name type="scientific">Sedimenticola thiotaurini</name>
    <dbReference type="NCBI Taxonomy" id="1543721"/>
    <lineage>
        <taxon>Bacteria</taxon>
        <taxon>Pseudomonadati</taxon>
        <taxon>Pseudomonadota</taxon>
        <taxon>Gammaproteobacteria</taxon>
        <taxon>Chromatiales</taxon>
        <taxon>Sedimenticolaceae</taxon>
        <taxon>Sedimenticola</taxon>
    </lineage>
</organism>
<dbReference type="Gene3D" id="1.10.8.60">
    <property type="match status" value="1"/>
</dbReference>
<dbReference type="Pfam" id="PF08448">
    <property type="entry name" value="PAS_4"/>
    <property type="match status" value="1"/>
</dbReference>
<dbReference type="PROSITE" id="PS00676">
    <property type="entry name" value="SIGMA54_INTERACT_2"/>
    <property type="match status" value="1"/>
</dbReference>
<dbReference type="InterPro" id="IPR025944">
    <property type="entry name" value="Sigma_54_int_dom_CS"/>
</dbReference>
<keyword evidence="3" id="KW-0805">Transcription regulation</keyword>
<dbReference type="InterPro" id="IPR025662">
    <property type="entry name" value="Sigma_54_int_dom_ATP-bd_1"/>
</dbReference>
<proteinExistence type="predicted"/>
<dbReference type="Pfam" id="PF02954">
    <property type="entry name" value="HTH_8"/>
    <property type="match status" value="1"/>
</dbReference>
<dbReference type="InterPro" id="IPR003593">
    <property type="entry name" value="AAA+_ATPase"/>
</dbReference>
<protein>
    <submittedName>
        <fullName evidence="7">Sigma-54-dependent Fis family transcriptional regulator</fullName>
    </submittedName>
</protein>
<dbReference type="InterPro" id="IPR000014">
    <property type="entry name" value="PAS"/>
</dbReference>
<dbReference type="InterPro" id="IPR058031">
    <property type="entry name" value="AAA_lid_NorR"/>
</dbReference>
<dbReference type="PROSITE" id="PS50045">
    <property type="entry name" value="SIGMA54_INTERACT_4"/>
    <property type="match status" value="1"/>
</dbReference>
<keyword evidence="2" id="KW-0067">ATP-binding</keyword>
<accession>A0A831W827</accession>
<evidence type="ECO:0000256" key="5">
    <source>
        <dbReference type="ARBA" id="ARBA00023163"/>
    </source>
</evidence>
<dbReference type="SMART" id="SM00382">
    <property type="entry name" value="AAA"/>
    <property type="match status" value="1"/>
</dbReference>
<dbReference type="InterPro" id="IPR027417">
    <property type="entry name" value="P-loop_NTPase"/>
</dbReference>
<dbReference type="CDD" id="cd00009">
    <property type="entry name" value="AAA"/>
    <property type="match status" value="1"/>
</dbReference>
<dbReference type="PROSITE" id="PS00688">
    <property type="entry name" value="SIGMA54_INTERACT_3"/>
    <property type="match status" value="1"/>
</dbReference>
<dbReference type="GO" id="GO:0005524">
    <property type="term" value="F:ATP binding"/>
    <property type="evidence" value="ECO:0007669"/>
    <property type="project" value="UniProtKB-KW"/>
</dbReference>
<dbReference type="InterPro" id="IPR025943">
    <property type="entry name" value="Sigma_54_int_dom_ATP-bd_2"/>
</dbReference>
<sequence>MVPVNDTVKTTAPGSVSAQVTGILEGIADPALLLAPDYRILAANQAYQERYGGGEPVDGRFCFEVSHHIRHPCYREGEPCPMRLARDSGEPQRVLHIHHTPRGEEHVEVEGRPIFDQGGELLYLVEIVRQTRTAALQPEATGLVGRAPAFLRMLSLVQRAAPSETPVLLQGESGTGKELVARAIHDQSLRARAAFVPVECSGLTESLFESELFGHQRGAFTGAHASKEGLVEAASGGTLFLDEIGDVPLGLQVKLLRLLETGTYRRVGSVESRQADFRLVSATHRDLKAMVEEGSFRRDLYYRISVFPIQLPALRERLEDLPLLAETLLQRIRGARGKRLSPEALARLQEHPFPGNVRELRNILERAALLADGRWIQPQHLPEELGGEPAATARLPLDGDRILPLDELERIYLARVVARFPGDRRELARRLGISERTLFRKLQRLQGEE</sequence>
<dbReference type="Gene3D" id="3.40.50.300">
    <property type="entry name" value="P-loop containing nucleotide triphosphate hydrolases"/>
    <property type="match status" value="1"/>
</dbReference>
<dbReference type="GO" id="GO:0006355">
    <property type="term" value="P:regulation of DNA-templated transcription"/>
    <property type="evidence" value="ECO:0007669"/>
    <property type="project" value="InterPro"/>
</dbReference>
<evidence type="ECO:0000256" key="1">
    <source>
        <dbReference type="ARBA" id="ARBA00022741"/>
    </source>
</evidence>
<dbReference type="CDD" id="cd00130">
    <property type="entry name" value="PAS"/>
    <property type="match status" value="1"/>
</dbReference>
<name>A0A831W827_9GAMM</name>
<dbReference type="InterPro" id="IPR035965">
    <property type="entry name" value="PAS-like_dom_sf"/>
</dbReference>
<dbReference type="Pfam" id="PF25601">
    <property type="entry name" value="AAA_lid_14"/>
    <property type="match status" value="1"/>
</dbReference>
<dbReference type="PROSITE" id="PS00675">
    <property type="entry name" value="SIGMA54_INTERACT_1"/>
    <property type="match status" value="1"/>
</dbReference>
<dbReference type="AlphaFoldDB" id="A0A831W827"/>
<dbReference type="InterPro" id="IPR002197">
    <property type="entry name" value="HTH_Fis"/>
</dbReference>
<dbReference type="Gene3D" id="1.10.10.60">
    <property type="entry name" value="Homeodomain-like"/>
    <property type="match status" value="1"/>
</dbReference>
<dbReference type="InterPro" id="IPR009057">
    <property type="entry name" value="Homeodomain-like_sf"/>
</dbReference>
<comment type="caution">
    <text evidence="7">The sequence shown here is derived from an EMBL/GenBank/DDBJ whole genome shotgun (WGS) entry which is preliminary data.</text>
</comment>
<dbReference type="InterPro" id="IPR013656">
    <property type="entry name" value="PAS_4"/>
</dbReference>
<dbReference type="Proteomes" id="UP000886251">
    <property type="component" value="Unassembled WGS sequence"/>
</dbReference>
<evidence type="ECO:0000256" key="3">
    <source>
        <dbReference type="ARBA" id="ARBA00023015"/>
    </source>
</evidence>
<keyword evidence="4" id="KW-0238">DNA-binding</keyword>
<dbReference type="SUPFAM" id="SSF46689">
    <property type="entry name" value="Homeodomain-like"/>
    <property type="match status" value="1"/>
</dbReference>
<evidence type="ECO:0000259" key="6">
    <source>
        <dbReference type="PROSITE" id="PS50045"/>
    </source>
</evidence>
<gene>
    <name evidence="7" type="ORF">ENI96_02185</name>
</gene>
<dbReference type="SUPFAM" id="SSF55785">
    <property type="entry name" value="PYP-like sensor domain (PAS domain)"/>
    <property type="match status" value="1"/>
</dbReference>
<dbReference type="Pfam" id="PF00158">
    <property type="entry name" value="Sigma54_activat"/>
    <property type="match status" value="1"/>
</dbReference>
<dbReference type="EMBL" id="DRKP01000024">
    <property type="protein sequence ID" value="HEB95225.1"/>
    <property type="molecule type" value="Genomic_DNA"/>
</dbReference>
<keyword evidence="5" id="KW-0804">Transcription</keyword>
<evidence type="ECO:0000256" key="4">
    <source>
        <dbReference type="ARBA" id="ARBA00023125"/>
    </source>
</evidence>
<dbReference type="Gene3D" id="3.30.450.20">
    <property type="entry name" value="PAS domain"/>
    <property type="match status" value="1"/>
</dbReference>
<dbReference type="InterPro" id="IPR002078">
    <property type="entry name" value="Sigma_54_int"/>
</dbReference>